<dbReference type="OrthoDB" id="328665at2"/>
<evidence type="ECO:0000256" key="5">
    <source>
        <dbReference type="SAM" id="Phobius"/>
    </source>
</evidence>
<evidence type="ECO:0000313" key="7">
    <source>
        <dbReference type="Proteomes" id="UP000232196"/>
    </source>
</evidence>
<protein>
    <recommendedName>
        <fullName evidence="8">Tic20-like protein</fullName>
    </recommendedName>
</protein>
<gene>
    <name evidence="6" type="ORF">CH357_00510</name>
</gene>
<dbReference type="Proteomes" id="UP000232196">
    <property type="component" value="Unassembled WGS sequence"/>
</dbReference>
<keyword evidence="4 5" id="KW-0472">Membrane</keyword>
<dbReference type="RefSeq" id="WP_100704831.1">
    <property type="nucleotide sequence ID" value="NZ_NPDL01000004.1"/>
</dbReference>
<feature type="transmembrane region" description="Helical" evidence="5">
    <location>
        <begin position="66"/>
        <end position="86"/>
    </location>
</feature>
<evidence type="ECO:0000256" key="4">
    <source>
        <dbReference type="ARBA" id="ARBA00023136"/>
    </source>
</evidence>
<evidence type="ECO:0008006" key="8">
    <source>
        <dbReference type="Google" id="ProtNLM"/>
    </source>
</evidence>
<evidence type="ECO:0000256" key="3">
    <source>
        <dbReference type="ARBA" id="ARBA00022989"/>
    </source>
</evidence>
<evidence type="ECO:0000256" key="1">
    <source>
        <dbReference type="ARBA" id="ARBA00004141"/>
    </source>
</evidence>
<evidence type="ECO:0000313" key="6">
    <source>
        <dbReference type="EMBL" id="PJZ27081.1"/>
    </source>
</evidence>
<feature type="transmembrane region" description="Helical" evidence="5">
    <location>
        <begin position="27"/>
        <end position="45"/>
    </location>
</feature>
<reference evidence="6 7" key="1">
    <citation type="submission" date="2017-07" db="EMBL/GenBank/DDBJ databases">
        <title>Leptospira spp. isolated from tropical soils.</title>
        <authorList>
            <person name="Thibeaux R."/>
            <person name="Iraola G."/>
            <person name="Ferres I."/>
            <person name="Bierque E."/>
            <person name="Girault D."/>
            <person name="Soupe-Gilbert M.-E."/>
            <person name="Picardeau M."/>
            <person name="Goarant C."/>
        </authorList>
    </citation>
    <scope>NUCLEOTIDE SEQUENCE [LARGE SCALE GENOMIC DNA]</scope>
    <source>
        <strain evidence="6 7">MCA1-C-A1</strain>
    </source>
</reference>
<dbReference type="InterPro" id="IPR019109">
    <property type="entry name" value="MamF_MmsF"/>
</dbReference>
<keyword evidence="2 5" id="KW-0812">Transmembrane</keyword>
<dbReference type="EMBL" id="NPDN01000001">
    <property type="protein sequence ID" value="PJZ27081.1"/>
    <property type="molecule type" value="Genomic_DNA"/>
</dbReference>
<comment type="caution">
    <text evidence="6">The sequence shown here is derived from an EMBL/GenBank/DDBJ whole genome shotgun (WGS) entry which is preliminary data.</text>
</comment>
<name>A0A2M9XHB0_9LEPT</name>
<keyword evidence="3 5" id="KW-1133">Transmembrane helix</keyword>
<accession>A0A2M9XHB0</accession>
<dbReference type="Pfam" id="PF09685">
    <property type="entry name" value="MamF_MmsF"/>
    <property type="match status" value="1"/>
</dbReference>
<comment type="subcellular location">
    <subcellularLocation>
        <location evidence="1">Membrane</location>
        <topology evidence="1">Multi-pass membrane protein</topology>
    </subcellularLocation>
</comment>
<keyword evidence="7" id="KW-1185">Reference proteome</keyword>
<feature type="transmembrane region" description="Helical" evidence="5">
    <location>
        <begin position="98"/>
        <end position="119"/>
    </location>
</feature>
<proteinExistence type="predicted"/>
<dbReference type="AlphaFoldDB" id="A0A2M9XHB0"/>
<sequence>MSDQRFNTREFLEETKRLLEGEEYPNLFAAISYIPFLGWVIPWFFRKKQEICKFHALQAIKLNLGFVFLYLVVWFLREFPILSTILKWIHANPVVTDFISYVAWLALLGYGILGALQAYQGKLFVLPLFPEIENEVRKILSKIRGTQG</sequence>
<evidence type="ECO:0000256" key="2">
    <source>
        <dbReference type="ARBA" id="ARBA00022692"/>
    </source>
</evidence>
<organism evidence="6 7">
    <name type="scientific">Leptospira hartskeerlii</name>
    <dbReference type="NCBI Taxonomy" id="2023177"/>
    <lineage>
        <taxon>Bacteria</taxon>
        <taxon>Pseudomonadati</taxon>
        <taxon>Spirochaetota</taxon>
        <taxon>Spirochaetia</taxon>
        <taxon>Leptospirales</taxon>
        <taxon>Leptospiraceae</taxon>
        <taxon>Leptospira</taxon>
    </lineage>
</organism>